<name>A0A6B3SP98_9BURK</name>
<dbReference type="Proteomes" id="UP000482155">
    <property type="component" value="Unassembled WGS sequence"/>
</dbReference>
<keyword evidence="1" id="KW-0812">Transmembrane</keyword>
<accession>A0A6B3SP98</accession>
<protein>
    <submittedName>
        <fullName evidence="3">PA2779 family protein</fullName>
    </submittedName>
</protein>
<dbReference type="InterPro" id="IPR046735">
    <property type="entry name" value="PA2779-like"/>
</dbReference>
<keyword evidence="4" id="KW-1185">Reference proteome</keyword>
<dbReference type="InterPro" id="IPR016924">
    <property type="entry name" value="UCP029543"/>
</dbReference>
<evidence type="ECO:0000256" key="1">
    <source>
        <dbReference type="SAM" id="Phobius"/>
    </source>
</evidence>
<reference evidence="3 4" key="1">
    <citation type="submission" date="2020-02" db="EMBL/GenBank/DDBJ databases">
        <authorList>
            <person name="Kim M.K."/>
        </authorList>
    </citation>
    <scope>NUCLEOTIDE SEQUENCE [LARGE SCALE GENOMIC DNA]</scope>
    <source>
        <strain evidence="3 4">17J57-3</strain>
    </source>
</reference>
<keyword evidence="1" id="KW-0472">Membrane</keyword>
<comment type="caution">
    <text evidence="3">The sequence shown here is derived from an EMBL/GenBank/DDBJ whole genome shotgun (WGS) entry which is preliminary data.</text>
</comment>
<feature type="chain" id="PRO_5025579305" evidence="2">
    <location>
        <begin position="24"/>
        <end position="129"/>
    </location>
</feature>
<feature type="signal peptide" evidence="2">
    <location>
        <begin position="1"/>
        <end position="23"/>
    </location>
</feature>
<dbReference type="AlphaFoldDB" id="A0A6B3SP98"/>
<evidence type="ECO:0000256" key="2">
    <source>
        <dbReference type="SAM" id="SignalP"/>
    </source>
</evidence>
<organism evidence="3 4">
    <name type="scientific">Noviherbaspirillum galbum</name>
    <dbReference type="NCBI Taxonomy" id="2709383"/>
    <lineage>
        <taxon>Bacteria</taxon>
        <taxon>Pseudomonadati</taxon>
        <taxon>Pseudomonadota</taxon>
        <taxon>Betaproteobacteria</taxon>
        <taxon>Burkholderiales</taxon>
        <taxon>Oxalobacteraceae</taxon>
        <taxon>Noviherbaspirillum</taxon>
    </lineage>
</organism>
<evidence type="ECO:0000313" key="4">
    <source>
        <dbReference type="Proteomes" id="UP000482155"/>
    </source>
</evidence>
<dbReference type="Pfam" id="PF20332">
    <property type="entry name" value="DUF6627"/>
    <property type="match status" value="1"/>
</dbReference>
<gene>
    <name evidence="3" type="ORF">G3574_05555</name>
</gene>
<proteinExistence type="predicted"/>
<dbReference type="EMBL" id="JAAIVB010000012">
    <property type="protein sequence ID" value="NEX60536.1"/>
    <property type="molecule type" value="Genomic_DNA"/>
</dbReference>
<evidence type="ECO:0000313" key="3">
    <source>
        <dbReference type="EMBL" id="NEX60536.1"/>
    </source>
</evidence>
<dbReference type="NCBIfam" id="NF033919">
    <property type="entry name" value="PA2779_fam"/>
    <property type="match status" value="1"/>
</dbReference>
<sequence>MVTRIKRACVYAALASMTFAGFAQTTQAAMIGTDQVASAAVAEQQRARIAAALDRPEVARQLEGFGVSKEDAQARVAALSDAEAAQLAQRIDSMPAGGDVVGALVFIFVLLLVTDLLGLTRVYPFTRHR</sequence>
<feature type="transmembrane region" description="Helical" evidence="1">
    <location>
        <begin position="100"/>
        <end position="119"/>
    </location>
</feature>
<keyword evidence="1" id="KW-1133">Transmembrane helix</keyword>
<dbReference type="PIRSF" id="PIRSF029543">
    <property type="entry name" value="UCP029543"/>
    <property type="match status" value="1"/>
</dbReference>
<keyword evidence="2" id="KW-0732">Signal</keyword>